<evidence type="ECO:0000313" key="5">
    <source>
        <dbReference type="Proteomes" id="UP000830835"/>
    </source>
</evidence>
<keyword evidence="2" id="KW-0812">Transmembrane</keyword>
<keyword evidence="2" id="KW-1133">Transmembrane helix</keyword>
<reference evidence="4" key="1">
    <citation type="submission" date="2021-02" db="EMBL/GenBank/DDBJ databases">
        <title>The CRISPR/cas machinery reduction and long-range gene transfer in the hot spring cyanobacterium Synechococcus.</title>
        <authorList>
            <person name="Dvorak P."/>
            <person name="Jahodarova E."/>
            <person name="Hasler P."/>
            <person name="Poulickova A."/>
        </authorList>
    </citation>
    <scope>NUCLEOTIDE SEQUENCE</scope>
    <source>
        <strain evidence="4">Rupite</strain>
    </source>
</reference>
<protein>
    <submittedName>
        <fullName evidence="4">DUF4168 domain-containing protein</fullName>
    </submittedName>
</protein>
<evidence type="ECO:0000313" key="4">
    <source>
        <dbReference type="EMBL" id="MCJ2544598.1"/>
    </source>
</evidence>
<feature type="region of interest" description="Disordered" evidence="1">
    <location>
        <begin position="74"/>
        <end position="96"/>
    </location>
</feature>
<accession>A0ABT0CFP1</accession>
<comment type="caution">
    <text evidence="4">The sequence shown here is derived from an EMBL/GenBank/DDBJ whole genome shotgun (WGS) entry which is preliminary data.</text>
</comment>
<dbReference type="InterPro" id="IPR025433">
    <property type="entry name" value="DUF4168"/>
</dbReference>
<evidence type="ECO:0000256" key="2">
    <source>
        <dbReference type="SAM" id="Phobius"/>
    </source>
</evidence>
<proteinExistence type="predicted"/>
<name>A0ABT0CFP1_THEVL</name>
<dbReference type="RefSeq" id="WP_244353344.1">
    <property type="nucleotide sequence ID" value="NZ_JAFIRA010000087.1"/>
</dbReference>
<feature type="domain" description="DUF4168" evidence="3">
    <location>
        <begin position="60"/>
        <end position="137"/>
    </location>
</feature>
<gene>
    <name evidence="4" type="ORF">JX360_17110</name>
</gene>
<organism evidence="4 5">
    <name type="scientific">Thermostichus vulcanus str. 'Rupite'</name>
    <dbReference type="NCBI Taxonomy" id="2813851"/>
    <lineage>
        <taxon>Bacteria</taxon>
        <taxon>Bacillati</taxon>
        <taxon>Cyanobacteriota</taxon>
        <taxon>Cyanophyceae</taxon>
        <taxon>Thermostichales</taxon>
        <taxon>Thermostichaceae</taxon>
        <taxon>Thermostichus</taxon>
    </lineage>
</organism>
<dbReference type="EMBL" id="JAFIRA010000087">
    <property type="protein sequence ID" value="MCJ2544598.1"/>
    <property type="molecule type" value="Genomic_DNA"/>
</dbReference>
<evidence type="ECO:0000259" key="3">
    <source>
        <dbReference type="Pfam" id="PF13767"/>
    </source>
</evidence>
<dbReference type="Pfam" id="PF13767">
    <property type="entry name" value="DUF4168"/>
    <property type="match status" value="1"/>
</dbReference>
<keyword evidence="5" id="KW-1185">Reference proteome</keyword>
<evidence type="ECO:0000256" key="1">
    <source>
        <dbReference type="SAM" id="MobiDB-lite"/>
    </source>
</evidence>
<dbReference type="Proteomes" id="UP000830835">
    <property type="component" value="Unassembled WGS sequence"/>
</dbReference>
<feature type="transmembrane region" description="Helical" evidence="2">
    <location>
        <begin position="21"/>
        <end position="42"/>
    </location>
</feature>
<sequence length="149" mass="16939">MSGKAGKTRWIKLPVQQLAQKGLVGLIWACTWIPFLAVPLAVAQTPTPVVLADEDEQVTDEQVTIYARIVLEMEPHRQESQQRSQATDDPASKDQIRREFIRTAQEIITRHGMSVPDYNRITLLIRSPEGKALQQRIETEILRLQSEDP</sequence>
<keyword evidence="2" id="KW-0472">Membrane</keyword>